<organism evidence="1 2">
    <name type="scientific">Streptomyces xantholiticus</name>
    <dbReference type="NCBI Taxonomy" id="68285"/>
    <lineage>
        <taxon>Bacteria</taxon>
        <taxon>Bacillati</taxon>
        <taxon>Actinomycetota</taxon>
        <taxon>Actinomycetes</taxon>
        <taxon>Kitasatosporales</taxon>
        <taxon>Streptomycetaceae</taxon>
        <taxon>Streptomyces</taxon>
    </lineage>
</organism>
<dbReference type="EMBL" id="JBEPBX010000041">
    <property type="protein sequence ID" value="MER6617603.1"/>
    <property type="molecule type" value="Genomic_DNA"/>
</dbReference>
<reference evidence="1 2" key="1">
    <citation type="submission" date="2024-06" db="EMBL/GenBank/DDBJ databases">
        <title>The Natural Products Discovery Center: Release of the First 8490 Sequenced Strains for Exploring Actinobacteria Biosynthetic Diversity.</title>
        <authorList>
            <person name="Kalkreuter E."/>
            <person name="Kautsar S.A."/>
            <person name="Yang D."/>
            <person name="Bader C.D."/>
            <person name="Teijaro C.N."/>
            <person name="Fluegel L."/>
            <person name="Davis C.M."/>
            <person name="Simpson J.R."/>
            <person name="Lauterbach L."/>
            <person name="Steele A.D."/>
            <person name="Gui C."/>
            <person name="Meng S."/>
            <person name="Li G."/>
            <person name="Viehrig K."/>
            <person name="Ye F."/>
            <person name="Su P."/>
            <person name="Kiefer A.F."/>
            <person name="Nichols A."/>
            <person name="Cepeda A.J."/>
            <person name="Yan W."/>
            <person name="Fan B."/>
            <person name="Jiang Y."/>
            <person name="Adhikari A."/>
            <person name="Zheng C.-J."/>
            <person name="Schuster L."/>
            <person name="Cowan T.M."/>
            <person name="Smanski M.J."/>
            <person name="Chevrette M.G."/>
            <person name="De Carvalho L.P.S."/>
            <person name="Shen B."/>
        </authorList>
    </citation>
    <scope>NUCLEOTIDE SEQUENCE [LARGE SCALE GENOMIC DNA]</scope>
    <source>
        <strain evidence="1 2">NPDC000837</strain>
    </source>
</reference>
<name>A0ABV1V3I3_9ACTN</name>
<evidence type="ECO:0000313" key="2">
    <source>
        <dbReference type="Proteomes" id="UP001445472"/>
    </source>
</evidence>
<proteinExistence type="predicted"/>
<accession>A0ABV1V3I3</accession>
<dbReference type="RefSeq" id="WP_351978662.1">
    <property type="nucleotide sequence ID" value="NZ_JBEPBX010000041.1"/>
</dbReference>
<comment type="caution">
    <text evidence="1">The sequence shown here is derived from an EMBL/GenBank/DDBJ whole genome shotgun (WGS) entry which is preliminary data.</text>
</comment>
<protein>
    <submittedName>
        <fullName evidence="1">Uncharacterized protein</fullName>
    </submittedName>
</protein>
<evidence type="ECO:0000313" key="1">
    <source>
        <dbReference type="EMBL" id="MER6617603.1"/>
    </source>
</evidence>
<gene>
    <name evidence="1" type="ORF">ABT276_30650</name>
</gene>
<keyword evidence="2" id="KW-1185">Reference proteome</keyword>
<sequence length="46" mass="4861">MLSCRGLALGDAVVDEWGVESRGVEGKTVWFEVAQVAESADLADHG</sequence>
<dbReference type="Proteomes" id="UP001445472">
    <property type="component" value="Unassembled WGS sequence"/>
</dbReference>